<dbReference type="WBParaSite" id="jg10553">
    <property type="protein sequence ID" value="jg10553"/>
    <property type="gene ID" value="jg10553"/>
</dbReference>
<reference evidence="3" key="1">
    <citation type="submission" date="2022-11" db="UniProtKB">
        <authorList>
            <consortium name="WormBaseParasite"/>
        </authorList>
    </citation>
    <scope>IDENTIFICATION</scope>
</reference>
<evidence type="ECO:0000256" key="1">
    <source>
        <dbReference type="SAM" id="MobiDB-lite"/>
    </source>
</evidence>
<proteinExistence type="predicted"/>
<organism evidence="2 3">
    <name type="scientific">Ditylenchus dipsaci</name>
    <dbReference type="NCBI Taxonomy" id="166011"/>
    <lineage>
        <taxon>Eukaryota</taxon>
        <taxon>Metazoa</taxon>
        <taxon>Ecdysozoa</taxon>
        <taxon>Nematoda</taxon>
        <taxon>Chromadorea</taxon>
        <taxon>Rhabditida</taxon>
        <taxon>Tylenchina</taxon>
        <taxon>Tylenchomorpha</taxon>
        <taxon>Sphaerularioidea</taxon>
        <taxon>Anguinidae</taxon>
        <taxon>Anguininae</taxon>
        <taxon>Ditylenchus</taxon>
    </lineage>
</organism>
<name>A0A915CMI4_9BILA</name>
<feature type="compositionally biased region" description="Basic and acidic residues" evidence="1">
    <location>
        <begin position="15"/>
        <end position="31"/>
    </location>
</feature>
<feature type="region of interest" description="Disordered" evidence="1">
    <location>
        <begin position="160"/>
        <end position="179"/>
    </location>
</feature>
<dbReference type="Proteomes" id="UP000887574">
    <property type="component" value="Unplaced"/>
</dbReference>
<protein>
    <submittedName>
        <fullName evidence="3">Uncharacterized protein</fullName>
    </submittedName>
</protein>
<sequence>MGDSPRSPPLVAQVQEHHQQHTRSSPEDQLKSPRLVKGAASAGQQANKGLLGYTVAHYGEGEPYPGVPGASPGEPEEQALKPHKYFDRIEVGSSSKVPQESEWTRPFLPESETAQFEMTRSAELTLFKERREQSPPRFQPINTRRAGEEAYATVMEHNKHGYAHQQQQEDMPCPKKFKK</sequence>
<accession>A0A915CMI4</accession>
<keyword evidence="2" id="KW-1185">Reference proteome</keyword>
<dbReference type="AlphaFoldDB" id="A0A915CMI4"/>
<feature type="region of interest" description="Disordered" evidence="1">
    <location>
        <begin position="1"/>
        <end position="81"/>
    </location>
</feature>
<evidence type="ECO:0000313" key="2">
    <source>
        <dbReference type="Proteomes" id="UP000887574"/>
    </source>
</evidence>
<evidence type="ECO:0000313" key="3">
    <source>
        <dbReference type="WBParaSite" id="jg10553"/>
    </source>
</evidence>